<proteinExistence type="inferred from homology"/>
<evidence type="ECO:0000313" key="19">
    <source>
        <dbReference type="Proteomes" id="UP000789595"/>
    </source>
</evidence>
<keyword evidence="8" id="KW-0547">Nucleotide-binding</keyword>
<feature type="domain" description="Pyruvate kinase barrel" evidence="15">
    <location>
        <begin position="17"/>
        <end position="345"/>
    </location>
</feature>
<dbReference type="InterPro" id="IPR001697">
    <property type="entry name" value="Pyr_Knase"/>
</dbReference>
<reference evidence="17" key="1">
    <citation type="submission" date="2021-01" db="EMBL/GenBank/DDBJ databases">
        <authorList>
            <person name="Corre E."/>
            <person name="Pelletier E."/>
            <person name="Niang G."/>
            <person name="Scheremetjew M."/>
            <person name="Finn R."/>
            <person name="Kale V."/>
            <person name="Holt S."/>
            <person name="Cochrane G."/>
            <person name="Meng A."/>
            <person name="Brown T."/>
            <person name="Cohen L."/>
        </authorList>
    </citation>
    <scope>NUCLEOTIDE SEQUENCE</scope>
    <source>
        <strain evidence="17">CCMP1756</strain>
    </source>
</reference>
<evidence type="ECO:0000259" key="15">
    <source>
        <dbReference type="Pfam" id="PF00224"/>
    </source>
</evidence>
<dbReference type="SUPFAM" id="SSF51621">
    <property type="entry name" value="Phosphoenolpyruvate/pyruvate domain"/>
    <property type="match status" value="1"/>
</dbReference>
<keyword evidence="11 14" id="KW-0460">Magnesium</keyword>
<dbReference type="AlphaFoldDB" id="A0A7S4E4E5"/>
<dbReference type="InterPro" id="IPR015806">
    <property type="entry name" value="Pyrv_Knase_insert_dom_sf"/>
</dbReference>
<dbReference type="GO" id="GO:0030955">
    <property type="term" value="F:potassium ion binding"/>
    <property type="evidence" value="ECO:0007669"/>
    <property type="project" value="InterPro"/>
</dbReference>
<keyword evidence="10" id="KW-0067">ATP-binding</keyword>
<evidence type="ECO:0000256" key="3">
    <source>
        <dbReference type="ARBA" id="ARBA00004997"/>
    </source>
</evidence>
<dbReference type="Pfam" id="PF00224">
    <property type="entry name" value="PK"/>
    <property type="match status" value="1"/>
</dbReference>
<evidence type="ECO:0000256" key="7">
    <source>
        <dbReference type="ARBA" id="ARBA00022723"/>
    </source>
</evidence>
<dbReference type="NCBIfam" id="TIGR01064">
    <property type="entry name" value="pyruv_kin"/>
    <property type="match status" value="1"/>
</dbReference>
<keyword evidence="13" id="KW-0670">Pyruvate</keyword>
<dbReference type="SUPFAM" id="SSF50800">
    <property type="entry name" value="PK beta-barrel domain-like"/>
    <property type="match status" value="1"/>
</dbReference>
<dbReference type="Gene3D" id="2.40.33.10">
    <property type="entry name" value="PK beta-barrel domain-like"/>
    <property type="match status" value="1"/>
</dbReference>
<dbReference type="EC" id="2.7.1.40" evidence="5 14"/>
<evidence type="ECO:0000313" key="17">
    <source>
        <dbReference type="EMBL" id="CAE0689491.1"/>
    </source>
</evidence>
<dbReference type="SUPFAM" id="SSF52935">
    <property type="entry name" value="PK C-terminal domain-like"/>
    <property type="match status" value="1"/>
</dbReference>
<dbReference type="GO" id="GO:0005524">
    <property type="term" value="F:ATP binding"/>
    <property type="evidence" value="ECO:0007669"/>
    <property type="project" value="UniProtKB-KW"/>
</dbReference>
<keyword evidence="7" id="KW-0479">Metal-binding</keyword>
<dbReference type="GO" id="GO:0000287">
    <property type="term" value="F:magnesium ion binding"/>
    <property type="evidence" value="ECO:0007669"/>
    <property type="project" value="InterPro"/>
</dbReference>
<dbReference type="PANTHER" id="PTHR11817">
    <property type="entry name" value="PYRUVATE KINASE"/>
    <property type="match status" value="1"/>
</dbReference>
<evidence type="ECO:0000256" key="4">
    <source>
        <dbReference type="ARBA" id="ARBA00008663"/>
    </source>
</evidence>
<keyword evidence="9 14" id="KW-0418">Kinase</keyword>
<dbReference type="InterPro" id="IPR015793">
    <property type="entry name" value="Pyrv_Knase_brl"/>
</dbReference>
<evidence type="ECO:0000259" key="16">
    <source>
        <dbReference type="Pfam" id="PF02887"/>
    </source>
</evidence>
<evidence type="ECO:0000256" key="13">
    <source>
        <dbReference type="ARBA" id="ARBA00023317"/>
    </source>
</evidence>
<dbReference type="InterPro" id="IPR040442">
    <property type="entry name" value="Pyrv_kinase-like_dom_sf"/>
</dbReference>
<dbReference type="NCBIfam" id="NF004491">
    <property type="entry name" value="PRK05826.1"/>
    <property type="match status" value="1"/>
</dbReference>
<dbReference type="EMBL" id="CAKKNE010000005">
    <property type="protein sequence ID" value="CAH0376027.1"/>
    <property type="molecule type" value="Genomic_DNA"/>
</dbReference>
<comment type="cofactor">
    <cofactor evidence="2">
        <name>K(+)</name>
        <dbReference type="ChEBI" id="CHEBI:29103"/>
    </cofactor>
</comment>
<dbReference type="UniPathway" id="UPA00109">
    <property type="reaction ID" value="UER00188"/>
</dbReference>
<dbReference type="InterPro" id="IPR018209">
    <property type="entry name" value="Pyrv_Knase_AS"/>
</dbReference>
<evidence type="ECO:0000256" key="12">
    <source>
        <dbReference type="ARBA" id="ARBA00023152"/>
    </source>
</evidence>
<protein>
    <recommendedName>
        <fullName evidence="5 14">Pyruvate kinase</fullName>
        <ecNumber evidence="5 14">2.7.1.40</ecNumber>
    </recommendedName>
</protein>
<dbReference type="Proteomes" id="UP000789595">
    <property type="component" value="Unassembled WGS sequence"/>
</dbReference>
<dbReference type="PRINTS" id="PR01050">
    <property type="entry name" value="PYRUVTKNASE"/>
</dbReference>
<keyword evidence="19" id="KW-1185">Reference proteome</keyword>
<evidence type="ECO:0000256" key="10">
    <source>
        <dbReference type="ARBA" id="ARBA00022840"/>
    </source>
</evidence>
<dbReference type="GO" id="GO:0016301">
    <property type="term" value="F:kinase activity"/>
    <property type="evidence" value="ECO:0007669"/>
    <property type="project" value="UniProtKB-KW"/>
</dbReference>
<sequence length="512" mass="54894">MPYAAGYEGFSAASKQKRTRIICTLGPASWSVEMLGVLLDEGMNVARLNFSHGDHAAHAGTIERLKQALAKRPGVHCAIMLDTKGPEIRTGFFDASVGDKLKLTKGSTLILTTDYDHKSTGEKLGCTYKKLSSSVKPGSQILCADGSLVLEVSSIINDTEVACTVLNDCAIGERKNMNLPGVVVDLPVLQEKDTRDLEEFACKQPVDFVAASFVQSADDVRTIRKVLDDGGGKRVKIISKIENQEGLENFESICRETDAVMVARGDLGMEIPPERVFREQKKMIQICNAQGKPVIVATQMLESMTSNPRPTRAECSDVANAVLDGADAVMLSGETAGGNFPKEAVAIMARTCVEAEHELEYTKAYETELALARKKGQFSVVEATVAAAVQAARDARASAVVVLAKTGATAQLFAKYKLSVPLIVVTSDAAVARYAQAVVPGCKPLCLPDCTEYGYAHQSGKDETKMVAEGTKYAASLGIVAGGDDVLLALHSYRVADEKNMAMRFFHASSVL</sequence>
<dbReference type="EMBL" id="HBIW01005949">
    <property type="protein sequence ID" value="CAE0689491.1"/>
    <property type="molecule type" value="Transcribed_RNA"/>
</dbReference>
<dbReference type="InterPro" id="IPR011037">
    <property type="entry name" value="Pyrv_Knase-like_insert_dom_sf"/>
</dbReference>
<dbReference type="Gene3D" id="3.40.1380.20">
    <property type="entry name" value="Pyruvate kinase, C-terminal domain"/>
    <property type="match status" value="1"/>
</dbReference>
<dbReference type="PROSITE" id="PS00110">
    <property type="entry name" value="PYRUVATE_KINASE"/>
    <property type="match status" value="1"/>
</dbReference>
<accession>A0A7S4E4E5</accession>
<comment type="cofactor">
    <cofactor evidence="1">
        <name>Mg(2+)</name>
        <dbReference type="ChEBI" id="CHEBI:18420"/>
    </cofactor>
</comment>
<dbReference type="OrthoDB" id="108365at2759"/>
<evidence type="ECO:0000256" key="5">
    <source>
        <dbReference type="ARBA" id="ARBA00012142"/>
    </source>
</evidence>
<dbReference type="GO" id="GO:0004743">
    <property type="term" value="F:pyruvate kinase activity"/>
    <property type="evidence" value="ECO:0007669"/>
    <property type="project" value="UniProtKB-EC"/>
</dbReference>
<comment type="similarity">
    <text evidence="4 14">Belongs to the pyruvate kinase family.</text>
</comment>
<comment type="catalytic activity">
    <reaction evidence="14">
        <text>pyruvate + ATP = phosphoenolpyruvate + ADP + H(+)</text>
        <dbReference type="Rhea" id="RHEA:18157"/>
        <dbReference type="ChEBI" id="CHEBI:15361"/>
        <dbReference type="ChEBI" id="CHEBI:15378"/>
        <dbReference type="ChEBI" id="CHEBI:30616"/>
        <dbReference type="ChEBI" id="CHEBI:58702"/>
        <dbReference type="ChEBI" id="CHEBI:456216"/>
        <dbReference type="EC" id="2.7.1.40"/>
    </reaction>
</comment>
<dbReference type="InterPro" id="IPR015795">
    <property type="entry name" value="Pyrv_Knase_C"/>
</dbReference>
<comment type="pathway">
    <text evidence="3 14">Carbohydrate degradation; glycolysis; pyruvate from D-glyceraldehyde 3-phosphate: step 5/5.</text>
</comment>
<dbReference type="InterPro" id="IPR036918">
    <property type="entry name" value="Pyrv_Knase_C_sf"/>
</dbReference>
<name>A0A7S4E4E5_9STRA</name>
<keyword evidence="6 14" id="KW-0808">Transferase</keyword>
<keyword evidence="12 14" id="KW-0324">Glycolysis</keyword>
<evidence type="ECO:0000256" key="9">
    <source>
        <dbReference type="ARBA" id="ARBA00022777"/>
    </source>
</evidence>
<dbReference type="Gene3D" id="3.20.20.60">
    <property type="entry name" value="Phosphoenolpyruvate-binding domains"/>
    <property type="match status" value="1"/>
</dbReference>
<evidence type="ECO:0000256" key="6">
    <source>
        <dbReference type="ARBA" id="ARBA00022679"/>
    </source>
</evidence>
<dbReference type="Pfam" id="PF02887">
    <property type="entry name" value="PK_C"/>
    <property type="match status" value="1"/>
</dbReference>
<dbReference type="InterPro" id="IPR015813">
    <property type="entry name" value="Pyrv/PenolPyrv_kinase-like_dom"/>
</dbReference>
<feature type="domain" description="Pyruvate kinase C-terminal" evidence="16">
    <location>
        <begin position="382"/>
        <end position="488"/>
    </location>
</feature>
<evidence type="ECO:0000256" key="14">
    <source>
        <dbReference type="RuleBase" id="RU000504"/>
    </source>
</evidence>
<organism evidence="17">
    <name type="scientific">Pelagomonas calceolata</name>
    <dbReference type="NCBI Taxonomy" id="35677"/>
    <lineage>
        <taxon>Eukaryota</taxon>
        <taxon>Sar</taxon>
        <taxon>Stramenopiles</taxon>
        <taxon>Ochrophyta</taxon>
        <taxon>Pelagophyceae</taxon>
        <taxon>Pelagomonadales</taxon>
        <taxon>Pelagomonadaceae</taxon>
        <taxon>Pelagomonas</taxon>
    </lineage>
</organism>
<evidence type="ECO:0000256" key="2">
    <source>
        <dbReference type="ARBA" id="ARBA00001958"/>
    </source>
</evidence>
<dbReference type="FunFam" id="2.40.33.10:FF:000001">
    <property type="entry name" value="Pyruvate kinase"/>
    <property type="match status" value="1"/>
</dbReference>
<evidence type="ECO:0000256" key="11">
    <source>
        <dbReference type="ARBA" id="ARBA00022842"/>
    </source>
</evidence>
<gene>
    <name evidence="17" type="ORF">PCAL00307_LOCUS4925</name>
    <name evidence="18" type="ORF">PECAL_5P05810</name>
</gene>
<evidence type="ECO:0000256" key="8">
    <source>
        <dbReference type="ARBA" id="ARBA00022741"/>
    </source>
</evidence>
<reference evidence="18" key="2">
    <citation type="submission" date="2021-11" db="EMBL/GenBank/DDBJ databases">
        <authorList>
            <consortium name="Genoscope - CEA"/>
            <person name="William W."/>
        </authorList>
    </citation>
    <scope>NUCLEOTIDE SEQUENCE</scope>
</reference>
<dbReference type="FunFam" id="3.20.20.60:FF:000025">
    <property type="entry name" value="Pyruvate kinase"/>
    <property type="match status" value="1"/>
</dbReference>
<evidence type="ECO:0000313" key="18">
    <source>
        <dbReference type="EMBL" id="CAH0376027.1"/>
    </source>
</evidence>
<evidence type="ECO:0000256" key="1">
    <source>
        <dbReference type="ARBA" id="ARBA00001946"/>
    </source>
</evidence>